<evidence type="ECO:0000256" key="1">
    <source>
        <dbReference type="SAM" id="Phobius"/>
    </source>
</evidence>
<dbReference type="AlphaFoldDB" id="A0A9E8HS33"/>
<organism evidence="3 4">
    <name type="scientific">Alkalimarinus sediminis</name>
    <dbReference type="NCBI Taxonomy" id="1632866"/>
    <lineage>
        <taxon>Bacteria</taxon>
        <taxon>Pseudomonadati</taxon>
        <taxon>Pseudomonadota</taxon>
        <taxon>Gammaproteobacteria</taxon>
        <taxon>Alteromonadales</taxon>
        <taxon>Alteromonadaceae</taxon>
        <taxon>Alkalimarinus</taxon>
    </lineage>
</organism>
<keyword evidence="4" id="KW-1185">Reference proteome</keyword>
<dbReference type="PROSITE" id="PS50206">
    <property type="entry name" value="RHODANESE_3"/>
    <property type="match status" value="1"/>
</dbReference>
<dbReference type="EMBL" id="CP101527">
    <property type="protein sequence ID" value="UZW74759.1"/>
    <property type="molecule type" value="Genomic_DNA"/>
</dbReference>
<dbReference type="SUPFAM" id="SSF52821">
    <property type="entry name" value="Rhodanese/Cell cycle control phosphatase"/>
    <property type="match status" value="1"/>
</dbReference>
<keyword evidence="1" id="KW-0472">Membrane</keyword>
<name>A0A9E8HS33_9ALTE</name>
<dbReference type="KEGG" id="asem:NNL22_17330"/>
<dbReference type="InterPro" id="IPR036873">
    <property type="entry name" value="Rhodanese-like_dom_sf"/>
</dbReference>
<protein>
    <submittedName>
        <fullName evidence="3">Rhodanese-like domain-containing protein</fullName>
    </submittedName>
</protein>
<evidence type="ECO:0000313" key="3">
    <source>
        <dbReference type="EMBL" id="UZW74759.1"/>
    </source>
</evidence>
<dbReference type="PANTHER" id="PTHR45431">
    <property type="entry name" value="RHODANESE-LIKE DOMAIN-CONTAINING PROTEIN 15, CHLOROPLASTIC"/>
    <property type="match status" value="1"/>
</dbReference>
<evidence type="ECO:0000313" key="4">
    <source>
        <dbReference type="Proteomes" id="UP001164472"/>
    </source>
</evidence>
<keyword evidence="1" id="KW-0812">Transmembrane</keyword>
<dbReference type="SMART" id="SM00450">
    <property type="entry name" value="RHOD"/>
    <property type="match status" value="1"/>
</dbReference>
<evidence type="ECO:0000259" key="2">
    <source>
        <dbReference type="PROSITE" id="PS50206"/>
    </source>
</evidence>
<sequence length="137" mass="15036">MVQSPQSQYGIYQIVSFLLLSIVSLGLSANVTTIPQQTLLDNIANNTPMLILDVRTPEEYAAGHVPNAVNIPHTEIKQQASLIAQAASEGKQIVVYCRSGRRAGYAERVLQSSGIKALQHLEGDMNAWTQNRHPIEQ</sequence>
<feature type="domain" description="Rhodanese" evidence="2">
    <location>
        <begin position="50"/>
        <end position="137"/>
    </location>
</feature>
<dbReference type="InterPro" id="IPR052367">
    <property type="entry name" value="Thiosulfate_ST/Rhodanese-like"/>
</dbReference>
<accession>A0A9E8HS33</accession>
<keyword evidence="1" id="KW-1133">Transmembrane helix</keyword>
<reference evidence="3" key="1">
    <citation type="submission" date="2022-07" db="EMBL/GenBank/DDBJ databases">
        <title>Alkalimarinus sp. nov., isolated from gut of a Alitta virens.</title>
        <authorList>
            <person name="Yang A.I."/>
            <person name="Shin N.-R."/>
        </authorList>
    </citation>
    <scope>NUCLEOTIDE SEQUENCE</scope>
    <source>
        <strain evidence="3">FA028</strain>
    </source>
</reference>
<feature type="transmembrane region" description="Helical" evidence="1">
    <location>
        <begin position="9"/>
        <end position="29"/>
    </location>
</feature>
<dbReference type="Pfam" id="PF00581">
    <property type="entry name" value="Rhodanese"/>
    <property type="match status" value="1"/>
</dbReference>
<dbReference type="Proteomes" id="UP001164472">
    <property type="component" value="Chromosome"/>
</dbReference>
<proteinExistence type="predicted"/>
<dbReference type="InterPro" id="IPR001763">
    <property type="entry name" value="Rhodanese-like_dom"/>
</dbReference>
<dbReference type="RefSeq" id="WP_251810186.1">
    <property type="nucleotide sequence ID" value="NZ_CP101527.1"/>
</dbReference>
<dbReference type="PANTHER" id="PTHR45431:SF3">
    <property type="entry name" value="RHODANESE-LIKE DOMAIN-CONTAINING PROTEIN 15, CHLOROPLASTIC"/>
    <property type="match status" value="1"/>
</dbReference>
<dbReference type="Gene3D" id="3.40.250.10">
    <property type="entry name" value="Rhodanese-like domain"/>
    <property type="match status" value="1"/>
</dbReference>
<gene>
    <name evidence="3" type="ORF">NNL22_17330</name>
</gene>
<dbReference type="CDD" id="cd00158">
    <property type="entry name" value="RHOD"/>
    <property type="match status" value="1"/>
</dbReference>